<evidence type="ECO:0000313" key="2">
    <source>
        <dbReference type="Proteomes" id="UP000624244"/>
    </source>
</evidence>
<comment type="caution">
    <text evidence="1">The sequence shown here is derived from an EMBL/GenBank/DDBJ whole genome shotgun (WGS) entry which is preliminary data.</text>
</comment>
<dbReference type="AlphaFoldDB" id="A0A8H6DYX5"/>
<dbReference type="Proteomes" id="UP000624244">
    <property type="component" value="Unassembled WGS sequence"/>
</dbReference>
<protein>
    <submittedName>
        <fullName evidence="1">Uncharacterized protein</fullName>
    </submittedName>
</protein>
<reference evidence="1" key="1">
    <citation type="submission" date="2019-11" db="EMBL/GenBank/DDBJ databases">
        <title>Bipolaris sorokiniana Genome sequencing.</title>
        <authorList>
            <person name="Wang H."/>
        </authorList>
    </citation>
    <scope>NUCLEOTIDE SEQUENCE</scope>
</reference>
<evidence type="ECO:0000313" key="1">
    <source>
        <dbReference type="EMBL" id="KAF5851685.1"/>
    </source>
</evidence>
<dbReference type="EMBL" id="WNKQ01000004">
    <property type="protein sequence ID" value="KAF5851685.1"/>
    <property type="molecule type" value="Genomic_DNA"/>
</dbReference>
<gene>
    <name evidence="1" type="ORF">GGP41_000407</name>
</gene>
<name>A0A8H6DYX5_COCSA</name>
<proteinExistence type="predicted"/>
<accession>A0A8H6DYX5</accession>
<organism evidence="1 2">
    <name type="scientific">Cochliobolus sativus</name>
    <name type="common">Common root rot and spot blotch fungus</name>
    <name type="synonym">Bipolaris sorokiniana</name>
    <dbReference type="NCBI Taxonomy" id="45130"/>
    <lineage>
        <taxon>Eukaryota</taxon>
        <taxon>Fungi</taxon>
        <taxon>Dikarya</taxon>
        <taxon>Ascomycota</taxon>
        <taxon>Pezizomycotina</taxon>
        <taxon>Dothideomycetes</taxon>
        <taxon>Pleosporomycetidae</taxon>
        <taxon>Pleosporales</taxon>
        <taxon>Pleosporineae</taxon>
        <taxon>Pleosporaceae</taxon>
        <taxon>Bipolaris</taxon>
    </lineage>
</organism>
<sequence>MSPSQDFKTSLTSLEFSTSSLSSITTCLHLATTNSIDSLPLADDVLTPLLSPFMRCGYAHIRGPAPWRTHASKRCYRHLDIGFAAPTL</sequence>